<evidence type="ECO:0000256" key="1">
    <source>
        <dbReference type="ARBA" id="ARBA00004834"/>
    </source>
</evidence>
<sequence length="348" mass="36872">MLGAGIAVVAVAGLAAGAFAARGSLVGGAGAGAGADALPLTGDLRAHDPALVVGEEGEPWFVYSTGDVKVGFGAPQIRRSDDGGRTWAFVGTAWDADDDPAWVRDEIDGVTNFWAPELYQHDGTWYLYYSASTFGSNDSAIGLRTGTTLDPDDPDFGWTDQGVVVRSKPGDTHWNAIDPGIVEDADGNPWMVYGSFWGGVQLLPLEWPSGTVVAGAEPVKIASRVGLPDNAIEAPYVYARDGWYYLFVSWDFCCKGTDSTYKIVVGRSREVTGPYLDAEGKDMLLGGGTVVLATEGSMVGPGGQSVSRDHLGFHFYDADDGGLVRLAIHELAWTEDGWPVAGRERSGL</sequence>
<dbReference type="PIRSF" id="PIRSF026534">
    <property type="entry name" value="Endo_alpha-L-arabinosidase"/>
    <property type="match status" value="1"/>
</dbReference>
<dbReference type="CDD" id="cd08998">
    <property type="entry name" value="GH43_Arb43a-like"/>
    <property type="match status" value="1"/>
</dbReference>
<accession>A0AA41Q9N6</accession>
<evidence type="ECO:0000313" key="11">
    <source>
        <dbReference type="Proteomes" id="UP001165405"/>
    </source>
</evidence>
<organism evidence="10 11">
    <name type="scientific">Antribacter soli</name>
    <dbReference type="NCBI Taxonomy" id="2910976"/>
    <lineage>
        <taxon>Bacteria</taxon>
        <taxon>Bacillati</taxon>
        <taxon>Actinomycetota</taxon>
        <taxon>Actinomycetes</taxon>
        <taxon>Micrococcales</taxon>
        <taxon>Promicromonosporaceae</taxon>
        <taxon>Antribacter</taxon>
    </lineage>
</organism>
<feature type="chain" id="PRO_5041203746" evidence="9">
    <location>
        <begin position="21"/>
        <end position="348"/>
    </location>
</feature>
<feature type="active site" description="Proton donor" evidence="6">
    <location>
        <position position="233"/>
    </location>
</feature>
<evidence type="ECO:0000256" key="2">
    <source>
        <dbReference type="ARBA" id="ARBA00009865"/>
    </source>
</evidence>
<comment type="pathway">
    <text evidence="1 5">Glycan metabolism; L-arabinan degradation.</text>
</comment>
<comment type="similarity">
    <text evidence="2 5">Belongs to the glycosyl hydrolase 43 family.</text>
</comment>
<dbReference type="InterPro" id="IPR006710">
    <property type="entry name" value="Glyco_hydro_43"/>
</dbReference>
<protein>
    <submittedName>
        <fullName evidence="10">Arabinan endo-1,5-alpha-L-arabinosidase</fullName>
    </submittedName>
</protein>
<name>A0AA41Q9N6_9MICO</name>
<dbReference type="SUPFAM" id="SSF75005">
    <property type="entry name" value="Arabinanase/levansucrase/invertase"/>
    <property type="match status" value="1"/>
</dbReference>
<feature type="signal peptide" evidence="9">
    <location>
        <begin position="1"/>
        <end position="20"/>
    </location>
</feature>
<comment type="caution">
    <text evidence="10">The sequence shown here is derived from an EMBL/GenBank/DDBJ whole genome shotgun (WGS) entry which is preliminary data.</text>
</comment>
<keyword evidence="3 5" id="KW-0378">Hydrolase</keyword>
<evidence type="ECO:0000256" key="3">
    <source>
        <dbReference type="ARBA" id="ARBA00022801"/>
    </source>
</evidence>
<keyword evidence="9" id="KW-0732">Signal</keyword>
<evidence type="ECO:0000256" key="6">
    <source>
        <dbReference type="PIRSR" id="PIRSR026534-1"/>
    </source>
</evidence>
<dbReference type="PANTHER" id="PTHR43301:SF3">
    <property type="entry name" value="ARABINAN ENDO-1,5-ALPHA-L-ARABINOSIDASE A-RELATED"/>
    <property type="match status" value="1"/>
</dbReference>
<dbReference type="GO" id="GO:0046558">
    <property type="term" value="F:arabinan endo-1,5-alpha-L-arabinosidase activity"/>
    <property type="evidence" value="ECO:0007669"/>
    <property type="project" value="InterPro"/>
</dbReference>
<feature type="binding site" evidence="7">
    <location>
        <begin position="195"/>
        <end position="197"/>
    </location>
    <ligand>
        <name>substrate</name>
    </ligand>
</feature>
<dbReference type="Gene3D" id="2.115.10.20">
    <property type="entry name" value="Glycosyl hydrolase domain, family 43"/>
    <property type="match status" value="1"/>
</dbReference>
<evidence type="ECO:0000313" key="10">
    <source>
        <dbReference type="EMBL" id="MCF4119425.1"/>
    </source>
</evidence>
<dbReference type="Pfam" id="PF04616">
    <property type="entry name" value="Glyco_hydro_43"/>
    <property type="match status" value="1"/>
</dbReference>
<keyword evidence="4 5" id="KW-0326">Glycosidase</keyword>
<evidence type="ECO:0000256" key="4">
    <source>
        <dbReference type="ARBA" id="ARBA00023295"/>
    </source>
</evidence>
<gene>
    <name evidence="10" type="ORF">L1785_00320</name>
</gene>
<dbReference type="InterPro" id="IPR023296">
    <property type="entry name" value="Glyco_hydro_beta-prop_sf"/>
</dbReference>
<feature type="active site" description="Proton acceptor" evidence="6">
    <location>
        <position position="48"/>
    </location>
</feature>
<evidence type="ECO:0000256" key="7">
    <source>
        <dbReference type="PIRSR" id="PIRSR026534-2"/>
    </source>
</evidence>
<proteinExistence type="inferred from homology"/>
<dbReference type="AlphaFoldDB" id="A0AA41Q9N6"/>
<feature type="binding site" evidence="7">
    <location>
        <position position="48"/>
    </location>
    <ligand>
        <name>substrate</name>
    </ligand>
</feature>
<evidence type="ECO:0000256" key="5">
    <source>
        <dbReference type="PIRNR" id="PIRNR026534"/>
    </source>
</evidence>
<dbReference type="InterPro" id="IPR050727">
    <property type="entry name" value="GH43_arabinanases"/>
</dbReference>
<dbReference type="RefSeq" id="WP_236087122.1">
    <property type="nucleotide sequence ID" value="NZ_JAKGSG010000003.1"/>
</dbReference>
<dbReference type="EMBL" id="JAKGSG010000003">
    <property type="protein sequence ID" value="MCF4119425.1"/>
    <property type="molecule type" value="Genomic_DNA"/>
</dbReference>
<keyword evidence="11" id="KW-1185">Reference proteome</keyword>
<dbReference type="InterPro" id="IPR016840">
    <property type="entry name" value="Glyco_hydro_43_endo_a_Ara-ase"/>
</dbReference>
<feature type="site" description="Important for catalytic activity, responsible for pKa modulation of the active site Glu and correct orientation of both the proton donor and substrate" evidence="8">
    <location>
        <position position="178"/>
    </location>
</feature>
<evidence type="ECO:0000256" key="9">
    <source>
        <dbReference type="SAM" id="SignalP"/>
    </source>
</evidence>
<evidence type="ECO:0000256" key="8">
    <source>
        <dbReference type="PIRSR" id="PIRSR606710-2"/>
    </source>
</evidence>
<dbReference type="GO" id="GO:0005975">
    <property type="term" value="P:carbohydrate metabolic process"/>
    <property type="evidence" value="ECO:0007669"/>
    <property type="project" value="InterPro"/>
</dbReference>
<feature type="binding site" evidence="7">
    <location>
        <begin position="175"/>
        <end position="178"/>
    </location>
    <ligand>
        <name>substrate</name>
    </ligand>
</feature>
<reference evidence="10" key="1">
    <citation type="submission" date="2022-01" db="EMBL/GenBank/DDBJ databases">
        <title>Antribacter sp. nov., isolated from Guizhou of China.</title>
        <authorList>
            <person name="Chengliang C."/>
            <person name="Ya Z."/>
        </authorList>
    </citation>
    <scope>NUCLEOTIDE SEQUENCE</scope>
    <source>
        <strain evidence="10">KLBMP 9083</strain>
    </source>
</reference>
<dbReference type="PANTHER" id="PTHR43301">
    <property type="entry name" value="ARABINAN ENDO-1,5-ALPHA-L-ARABINOSIDASE"/>
    <property type="match status" value="1"/>
</dbReference>
<feature type="binding site" evidence="7">
    <location>
        <position position="135"/>
    </location>
    <ligand>
        <name>substrate</name>
    </ligand>
</feature>
<dbReference type="Proteomes" id="UP001165405">
    <property type="component" value="Unassembled WGS sequence"/>
</dbReference>